<keyword evidence="1" id="KW-0812">Transmembrane</keyword>
<protein>
    <recommendedName>
        <fullName evidence="5">VPLPA-CTERM sorting domain-containing protein</fullName>
    </recommendedName>
</protein>
<evidence type="ECO:0000313" key="3">
    <source>
        <dbReference type="EMBL" id="CAH0990015.1"/>
    </source>
</evidence>
<comment type="caution">
    <text evidence="3">The sequence shown here is derived from an EMBL/GenBank/DDBJ whole genome shotgun (WGS) entry which is preliminary data.</text>
</comment>
<evidence type="ECO:0000256" key="1">
    <source>
        <dbReference type="SAM" id="Phobius"/>
    </source>
</evidence>
<feature type="chain" id="PRO_5047316547" description="VPLPA-CTERM sorting domain-containing protein" evidence="2">
    <location>
        <begin position="22"/>
        <end position="186"/>
    </location>
</feature>
<reference evidence="3" key="1">
    <citation type="submission" date="2021-12" db="EMBL/GenBank/DDBJ databases">
        <authorList>
            <person name="Rodrigo-Torres L."/>
            <person name="Arahal R. D."/>
            <person name="Lucena T."/>
        </authorList>
    </citation>
    <scope>NUCLEOTIDE SEQUENCE</scope>
    <source>
        <strain evidence="3">CECT 8267</strain>
    </source>
</reference>
<evidence type="ECO:0000256" key="2">
    <source>
        <dbReference type="SAM" id="SignalP"/>
    </source>
</evidence>
<keyword evidence="1" id="KW-1133">Transmembrane helix</keyword>
<dbReference type="RefSeq" id="WP_237442714.1">
    <property type="nucleotide sequence ID" value="NZ_CAKLPX010000001.1"/>
</dbReference>
<proteinExistence type="predicted"/>
<keyword evidence="1" id="KW-0472">Membrane</keyword>
<keyword evidence="4" id="KW-1185">Reference proteome</keyword>
<sequence>MKKTTLLVCAAAMTASSLAGAASFDFVKGSGGYHDSLNFVASDGVLGVNVTPVNGSKVSWTTQGLGRGTNGFNYLMAGGEGLTFNFTSAVDIGQVNMESYGSSNVSWTDANGLTGSIGSVQGKTGGQLNTITLSNITSMTFTANNNYSMIAGFDDVFATSQVPVPAAAWLFGSALIGLAGIAKKRR</sequence>
<evidence type="ECO:0000313" key="4">
    <source>
        <dbReference type="Proteomes" id="UP000838100"/>
    </source>
</evidence>
<feature type="signal peptide" evidence="2">
    <location>
        <begin position="1"/>
        <end position="21"/>
    </location>
</feature>
<dbReference type="Proteomes" id="UP000838100">
    <property type="component" value="Unassembled WGS sequence"/>
</dbReference>
<gene>
    <name evidence="3" type="ORF">SIN8267_00097</name>
</gene>
<feature type="transmembrane region" description="Helical" evidence="1">
    <location>
        <begin position="166"/>
        <end position="182"/>
    </location>
</feature>
<keyword evidence="2" id="KW-0732">Signal</keyword>
<name>A0ABM9A9T3_9GAMM</name>
<evidence type="ECO:0008006" key="5">
    <source>
        <dbReference type="Google" id="ProtNLM"/>
    </source>
</evidence>
<accession>A0ABM9A9T3</accession>
<organism evidence="3 4">
    <name type="scientific">Sinobacterium norvegicum</name>
    <dbReference type="NCBI Taxonomy" id="1641715"/>
    <lineage>
        <taxon>Bacteria</taxon>
        <taxon>Pseudomonadati</taxon>
        <taxon>Pseudomonadota</taxon>
        <taxon>Gammaproteobacteria</taxon>
        <taxon>Cellvibrionales</taxon>
        <taxon>Spongiibacteraceae</taxon>
        <taxon>Sinobacterium</taxon>
    </lineage>
</organism>
<dbReference type="EMBL" id="CAKLPX010000001">
    <property type="protein sequence ID" value="CAH0990015.1"/>
    <property type="molecule type" value="Genomic_DNA"/>
</dbReference>